<geneLocation type="mitochondrion" evidence="1"/>
<dbReference type="EMBL" id="LKAM01000007">
    <property type="protein sequence ID" value="KUM47400.1"/>
    <property type="molecule type" value="Genomic_DNA"/>
</dbReference>
<evidence type="ECO:0000313" key="1">
    <source>
        <dbReference type="EMBL" id="KUM47400.1"/>
    </source>
</evidence>
<protein>
    <submittedName>
        <fullName evidence="1">Uncharacterized protein</fullName>
    </submittedName>
</protein>
<sequence length="51" mass="5512">MELITLICMGQGGKRKLLLQLDGRARVSSPVLPTFLSPIGASDPVFALFRP</sequence>
<name>A0A101LY04_PICGL</name>
<reference evidence="1" key="1">
    <citation type="journal article" date="2015" name="Genome Biol. Evol.">
        <title>Organellar Genomes of White Spruce (Picea glauca): Assembly and Annotation.</title>
        <authorList>
            <person name="Jackman S.D."/>
            <person name="Warren R.L."/>
            <person name="Gibb E.A."/>
            <person name="Vandervalk B.P."/>
            <person name="Mohamadi H."/>
            <person name="Chu J."/>
            <person name="Raymond A."/>
            <person name="Pleasance S."/>
            <person name="Coope R."/>
            <person name="Wildung M.R."/>
            <person name="Ritland C.E."/>
            <person name="Bousquet J."/>
            <person name="Jones S.J."/>
            <person name="Bohlmann J."/>
            <person name="Birol I."/>
        </authorList>
    </citation>
    <scope>NUCLEOTIDE SEQUENCE [LARGE SCALE GENOMIC DNA]</scope>
    <source>
        <tissue evidence="1">Flushing bud</tissue>
    </source>
</reference>
<comment type="caution">
    <text evidence="1">The sequence shown here is derived from an EMBL/GenBank/DDBJ whole genome shotgun (WGS) entry which is preliminary data.</text>
</comment>
<accession>A0A101LY04</accession>
<keyword evidence="1" id="KW-0496">Mitochondrion</keyword>
<gene>
    <name evidence="1" type="ORF">ABT39_MTgene5585</name>
</gene>
<dbReference type="AlphaFoldDB" id="A0A101LY04"/>
<organism evidence="1">
    <name type="scientific">Picea glauca</name>
    <name type="common">White spruce</name>
    <name type="synonym">Pinus glauca</name>
    <dbReference type="NCBI Taxonomy" id="3330"/>
    <lineage>
        <taxon>Eukaryota</taxon>
        <taxon>Viridiplantae</taxon>
        <taxon>Streptophyta</taxon>
        <taxon>Embryophyta</taxon>
        <taxon>Tracheophyta</taxon>
        <taxon>Spermatophyta</taxon>
        <taxon>Pinopsida</taxon>
        <taxon>Pinidae</taxon>
        <taxon>Conifers I</taxon>
        <taxon>Pinales</taxon>
        <taxon>Pinaceae</taxon>
        <taxon>Picea</taxon>
    </lineage>
</organism>
<proteinExistence type="predicted"/>